<evidence type="ECO:0000256" key="1">
    <source>
        <dbReference type="SAM" id="MobiDB-lite"/>
    </source>
</evidence>
<dbReference type="Proteomes" id="UP001203761">
    <property type="component" value="Unassembled WGS sequence"/>
</dbReference>
<feature type="compositionally biased region" description="Basic and acidic residues" evidence="1">
    <location>
        <begin position="1"/>
        <end position="13"/>
    </location>
</feature>
<reference evidence="2" key="1">
    <citation type="submission" date="2022-02" db="EMBL/GenBank/DDBJ databases">
        <authorList>
            <person name="Lee M."/>
            <person name="Kim S.-J."/>
            <person name="Jung M.-Y."/>
        </authorList>
    </citation>
    <scope>NUCLEOTIDE SEQUENCE</scope>
    <source>
        <strain evidence="2">JHP9</strain>
    </source>
</reference>
<feature type="region of interest" description="Disordered" evidence="1">
    <location>
        <begin position="1"/>
        <end position="50"/>
    </location>
</feature>
<evidence type="ECO:0000313" key="2">
    <source>
        <dbReference type="EMBL" id="MCL6422597.1"/>
    </source>
</evidence>
<keyword evidence="3" id="KW-1185">Reference proteome</keyword>
<accession>A0ABT0QY42</accession>
<proteinExistence type="predicted"/>
<dbReference type="EMBL" id="JAKNCJ010000001">
    <property type="protein sequence ID" value="MCL6422597.1"/>
    <property type="molecule type" value="Genomic_DNA"/>
</dbReference>
<dbReference type="RefSeq" id="WP_249736692.1">
    <property type="nucleotide sequence ID" value="NZ_JAKNCJ010000001.1"/>
</dbReference>
<name>A0ABT0QY42_9MICO</name>
<sequence>MAKTVRLTDEDWRAPASLAEAGGATTEETAVRASRQVAEPRTHSRAVSEASARVRARYADVLDRLGR</sequence>
<comment type="caution">
    <text evidence="2">The sequence shown here is derived from an EMBL/GenBank/DDBJ whole genome shotgun (WGS) entry which is preliminary data.</text>
</comment>
<organism evidence="2 3">
    <name type="scientific">Brachybacterium equifaecis</name>
    <dbReference type="NCBI Taxonomy" id="2910770"/>
    <lineage>
        <taxon>Bacteria</taxon>
        <taxon>Bacillati</taxon>
        <taxon>Actinomycetota</taxon>
        <taxon>Actinomycetes</taxon>
        <taxon>Micrococcales</taxon>
        <taxon>Dermabacteraceae</taxon>
        <taxon>Brachybacterium</taxon>
    </lineage>
</organism>
<gene>
    <name evidence="2" type="ORF">Bequi_04220</name>
</gene>
<feature type="compositionally biased region" description="Low complexity" evidence="1">
    <location>
        <begin position="19"/>
        <end position="28"/>
    </location>
</feature>
<protein>
    <submittedName>
        <fullName evidence="2">CopG family transcriptional regulator</fullName>
    </submittedName>
</protein>
<evidence type="ECO:0000313" key="3">
    <source>
        <dbReference type="Proteomes" id="UP001203761"/>
    </source>
</evidence>